<reference evidence="2" key="1">
    <citation type="journal article" date="2022" name="Int. J. Mol. Sci.">
        <title>Draft Genome of Tanacetum Coccineum: Genomic Comparison of Closely Related Tanacetum-Family Plants.</title>
        <authorList>
            <person name="Yamashiro T."/>
            <person name="Shiraishi A."/>
            <person name="Nakayama K."/>
            <person name="Satake H."/>
        </authorList>
    </citation>
    <scope>NUCLEOTIDE SEQUENCE</scope>
</reference>
<feature type="compositionally biased region" description="Basic and acidic residues" evidence="1">
    <location>
        <begin position="155"/>
        <end position="173"/>
    </location>
</feature>
<keyword evidence="3" id="KW-1185">Reference proteome</keyword>
<comment type="caution">
    <text evidence="2">The sequence shown here is derived from an EMBL/GenBank/DDBJ whole genome shotgun (WGS) entry which is preliminary data.</text>
</comment>
<dbReference type="PANTHER" id="PTHR48462">
    <property type="entry name" value="PROTEIN, PUTATIVE-RELATED"/>
    <property type="match status" value="1"/>
</dbReference>
<dbReference type="Proteomes" id="UP001151760">
    <property type="component" value="Unassembled WGS sequence"/>
</dbReference>
<evidence type="ECO:0000313" key="2">
    <source>
        <dbReference type="EMBL" id="GJT54599.1"/>
    </source>
</evidence>
<dbReference type="PANTHER" id="PTHR48462:SF1">
    <property type="entry name" value="PROTEIN, PUTATIVE-RELATED"/>
    <property type="match status" value="1"/>
</dbReference>
<proteinExistence type="predicted"/>
<dbReference type="EMBL" id="BQNB010016686">
    <property type="protein sequence ID" value="GJT54599.1"/>
    <property type="molecule type" value="Genomic_DNA"/>
</dbReference>
<gene>
    <name evidence="2" type="ORF">Tco_0989653</name>
</gene>
<protein>
    <submittedName>
        <fullName evidence="2">Uncharacterized protein</fullName>
    </submittedName>
</protein>
<evidence type="ECO:0000313" key="3">
    <source>
        <dbReference type="Proteomes" id="UP001151760"/>
    </source>
</evidence>
<feature type="region of interest" description="Disordered" evidence="1">
    <location>
        <begin position="152"/>
        <end position="191"/>
    </location>
</feature>
<accession>A0ABQ5EUR3</accession>
<evidence type="ECO:0000256" key="1">
    <source>
        <dbReference type="SAM" id="MobiDB-lite"/>
    </source>
</evidence>
<sequence length="191" mass="21144">MLSDIVRDVLYDICRRVVISTKKEAPVNFLTNPSDGRSALRLADVFIFGWVERKHACVNLTGVSPLVGLSSWGFTVGQTALKAALCKVTKHEKTCIENQHVSVPFAFDTFCFLPSEVFIDIHVHLQDAGVGGGVSPTGAKEREDTSEKLLFTRIGNDRKDERNDGNDRRRDDIQTQGRGRGRFAVTVGSNH</sequence>
<name>A0ABQ5EUR3_9ASTR</name>
<reference evidence="2" key="2">
    <citation type="submission" date="2022-01" db="EMBL/GenBank/DDBJ databases">
        <authorList>
            <person name="Yamashiro T."/>
            <person name="Shiraishi A."/>
            <person name="Satake H."/>
            <person name="Nakayama K."/>
        </authorList>
    </citation>
    <scope>NUCLEOTIDE SEQUENCE</scope>
</reference>
<organism evidence="2 3">
    <name type="scientific">Tanacetum coccineum</name>
    <dbReference type="NCBI Taxonomy" id="301880"/>
    <lineage>
        <taxon>Eukaryota</taxon>
        <taxon>Viridiplantae</taxon>
        <taxon>Streptophyta</taxon>
        <taxon>Embryophyta</taxon>
        <taxon>Tracheophyta</taxon>
        <taxon>Spermatophyta</taxon>
        <taxon>Magnoliopsida</taxon>
        <taxon>eudicotyledons</taxon>
        <taxon>Gunneridae</taxon>
        <taxon>Pentapetalae</taxon>
        <taxon>asterids</taxon>
        <taxon>campanulids</taxon>
        <taxon>Asterales</taxon>
        <taxon>Asteraceae</taxon>
        <taxon>Asteroideae</taxon>
        <taxon>Anthemideae</taxon>
        <taxon>Anthemidinae</taxon>
        <taxon>Tanacetum</taxon>
    </lineage>
</organism>